<dbReference type="GO" id="GO:0043325">
    <property type="term" value="F:phosphatidylinositol-3,4-bisphosphate binding"/>
    <property type="evidence" value="ECO:0007669"/>
    <property type="project" value="TreeGrafter"/>
</dbReference>
<reference evidence="4 5" key="1">
    <citation type="submission" date="2011-02" db="EMBL/GenBank/DDBJ databases">
        <title>The Genome Sequence of Sphaeroforma arctica JP610.</title>
        <authorList>
            <consortium name="The Broad Institute Genome Sequencing Platform"/>
            <person name="Russ C."/>
            <person name="Cuomo C."/>
            <person name="Young S.K."/>
            <person name="Zeng Q."/>
            <person name="Gargeya S."/>
            <person name="Alvarado L."/>
            <person name="Berlin A."/>
            <person name="Chapman S.B."/>
            <person name="Chen Z."/>
            <person name="Freedman E."/>
            <person name="Gellesch M."/>
            <person name="Goldberg J."/>
            <person name="Griggs A."/>
            <person name="Gujja S."/>
            <person name="Heilman E."/>
            <person name="Heiman D."/>
            <person name="Howarth C."/>
            <person name="Mehta T."/>
            <person name="Neiman D."/>
            <person name="Pearson M."/>
            <person name="Roberts A."/>
            <person name="Saif S."/>
            <person name="Shea T."/>
            <person name="Shenoy N."/>
            <person name="Sisk P."/>
            <person name="Stolte C."/>
            <person name="Sykes S."/>
            <person name="White J."/>
            <person name="Yandava C."/>
            <person name="Burger G."/>
            <person name="Gray M.W."/>
            <person name="Holland P.W.H."/>
            <person name="King N."/>
            <person name="Lang F.B.F."/>
            <person name="Roger A.J."/>
            <person name="Ruiz-Trillo I."/>
            <person name="Haas B."/>
            <person name="Nusbaum C."/>
            <person name="Birren B."/>
        </authorList>
    </citation>
    <scope>NUCLEOTIDE SEQUENCE [LARGE SCALE GENOMIC DNA]</scope>
    <source>
        <strain evidence="4 5">JP610</strain>
    </source>
</reference>
<dbReference type="Gene3D" id="1.20.1410.10">
    <property type="entry name" value="I/LWEQ domain"/>
    <property type="match status" value="1"/>
</dbReference>
<accession>A0A0L0EZM0</accession>
<dbReference type="GO" id="GO:0032051">
    <property type="term" value="F:clathrin light chain binding"/>
    <property type="evidence" value="ECO:0007669"/>
    <property type="project" value="TreeGrafter"/>
</dbReference>
<dbReference type="eggNOG" id="KOG0980">
    <property type="taxonomic scope" value="Eukaryota"/>
</dbReference>
<dbReference type="GO" id="GO:0007015">
    <property type="term" value="P:actin filament organization"/>
    <property type="evidence" value="ECO:0007669"/>
    <property type="project" value="TreeGrafter"/>
</dbReference>
<dbReference type="GO" id="GO:0030864">
    <property type="term" value="C:cortical actin cytoskeleton"/>
    <property type="evidence" value="ECO:0007669"/>
    <property type="project" value="TreeGrafter"/>
</dbReference>
<proteinExistence type="predicted"/>
<organism evidence="4 5">
    <name type="scientific">Sphaeroforma arctica JP610</name>
    <dbReference type="NCBI Taxonomy" id="667725"/>
    <lineage>
        <taxon>Eukaryota</taxon>
        <taxon>Ichthyosporea</taxon>
        <taxon>Ichthyophonida</taxon>
        <taxon>Sphaeroforma</taxon>
    </lineage>
</organism>
<dbReference type="EMBL" id="KQ253070">
    <property type="protein sequence ID" value="KNC69851.1"/>
    <property type="molecule type" value="Genomic_DNA"/>
</dbReference>
<protein>
    <recommendedName>
        <fullName evidence="3">I/LWEQ domain-containing protein</fullName>
    </recommendedName>
</protein>
<evidence type="ECO:0000256" key="1">
    <source>
        <dbReference type="ARBA" id="ARBA00004496"/>
    </source>
</evidence>
<dbReference type="PANTHER" id="PTHR10407">
    <property type="entry name" value="HUNTINGTIN INTERACTING PROTEIN 1"/>
    <property type="match status" value="1"/>
</dbReference>
<sequence length="46" mass="5050">MLVEKATTVQDEIVNSGRGGANAKEFYNQNHTWAEGLISAAREVGW</sequence>
<dbReference type="SUPFAM" id="SSF109885">
    <property type="entry name" value="I/LWEQ domain"/>
    <property type="match status" value="1"/>
</dbReference>
<dbReference type="GO" id="GO:0048268">
    <property type="term" value="P:clathrin coat assembly"/>
    <property type="evidence" value="ECO:0007669"/>
    <property type="project" value="TreeGrafter"/>
</dbReference>
<dbReference type="GO" id="GO:0035615">
    <property type="term" value="F:clathrin adaptor activity"/>
    <property type="evidence" value="ECO:0007669"/>
    <property type="project" value="TreeGrafter"/>
</dbReference>
<dbReference type="GO" id="GO:0080025">
    <property type="term" value="F:phosphatidylinositol-3,5-bisphosphate binding"/>
    <property type="evidence" value="ECO:0007669"/>
    <property type="project" value="TreeGrafter"/>
</dbReference>
<evidence type="ECO:0000259" key="3">
    <source>
        <dbReference type="PROSITE" id="PS50945"/>
    </source>
</evidence>
<keyword evidence="2" id="KW-0963">Cytoplasm</keyword>
<dbReference type="PANTHER" id="PTHR10407:SF15">
    <property type="entry name" value="HUNTINGTIN INTERACTING PROTEIN 1"/>
    <property type="match status" value="1"/>
</dbReference>
<gene>
    <name evidence="4" type="ORF">SARC_17631</name>
</gene>
<dbReference type="InterPro" id="IPR035964">
    <property type="entry name" value="I/LWEQ_dom_sf"/>
</dbReference>
<feature type="domain" description="I/LWEQ" evidence="3">
    <location>
        <begin position="1"/>
        <end position="46"/>
    </location>
</feature>
<dbReference type="Proteomes" id="UP000054560">
    <property type="component" value="Unassembled WGS sequence"/>
</dbReference>
<dbReference type="STRING" id="667725.A0A0L0EZM0"/>
<keyword evidence="5" id="KW-1185">Reference proteome</keyword>
<evidence type="ECO:0000313" key="4">
    <source>
        <dbReference type="EMBL" id="KNC69851.1"/>
    </source>
</evidence>
<dbReference type="InterPro" id="IPR030224">
    <property type="entry name" value="Sla2_fam"/>
</dbReference>
<dbReference type="RefSeq" id="XP_014143753.1">
    <property type="nucleotide sequence ID" value="XM_014288278.1"/>
</dbReference>
<dbReference type="GO" id="GO:0030136">
    <property type="term" value="C:clathrin-coated vesicle"/>
    <property type="evidence" value="ECO:0007669"/>
    <property type="project" value="TreeGrafter"/>
</dbReference>
<dbReference type="OrthoDB" id="8178130at2759"/>
<dbReference type="InterPro" id="IPR002558">
    <property type="entry name" value="ILWEQ_dom"/>
</dbReference>
<evidence type="ECO:0000256" key="2">
    <source>
        <dbReference type="ARBA" id="ARBA00022490"/>
    </source>
</evidence>
<dbReference type="GO" id="GO:0051015">
    <property type="term" value="F:actin filament binding"/>
    <property type="evidence" value="ECO:0007669"/>
    <property type="project" value="TreeGrafter"/>
</dbReference>
<dbReference type="AlphaFoldDB" id="A0A0L0EZM0"/>
<dbReference type="GO" id="GO:0006897">
    <property type="term" value="P:endocytosis"/>
    <property type="evidence" value="ECO:0007669"/>
    <property type="project" value="InterPro"/>
</dbReference>
<comment type="subcellular location">
    <subcellularLocation>
        <location evidence="1">Cytoplasm</location>
    </subcellularLocation>
</comment>
<evidence type="ECO:0000313" key="5">
    <source>
        <dbReference type="Proteomes" id="UP000054560"/>
    </source>
</evidence>
<dbReference type="PROSITE" id="PS50945">
    <property type="entry name" value="I_LWEQ"/>
    <property type="match status" value="1"/>
</dbReference>
<dbReference type="GeneID" id="25918135"/>
<name>A0A0L0EZM0_9EUKA</name>